<dbReference type="InterPro" id="IPR051265">
    <property type="entry name" value="HIBADH-related_NP60_sf"/>
</dbReference>
<reference evidence="5" key="1">
    <citation type="submission" date="2016-10" db="EMBL/GenBank/DDBJ databases">
        <authorList>
            <person name="Varghese N."/>
            <person name="Submissions S."/>
        </authorList>
    </citation>
    <scope>NUCLEOTIDE SEQUENCE [LARGE SCALE GENOMIC DNA]</scope>
    <source>
        <strain evidence="5">DSM 25329</strain>
    </source>
</reference>
<feature type="domain" description="6-phosphogluconate dehydrogenase NADP-binding" evidence="2">
    <location>
        <begin position="5"/>
        <end position="160"/>
    </location>
</feature>
<dbReference type="InterPro" id="IPR006115">
    <property type="entry name" value="6PGDH_NADP-bd"/>
</dbReference>
<dbReference type="InterPro" id="IPR013328">
    <property type="entry name" value="6PGD_dom2"/>
</dbReference>
<evidence type="ECO:0000313" key="4">
    <source>
        <dbReference type="EMBL" id="SDF78971.1"/>
    </source>
</evidence>
<dbReference type="PANTHER" id="PTHR43580">
    <property type="entry name" value="OXIDOREDUCTASE GLYR1-RELATED"/>
    <property type="match status" value="1"/>
</dbReference>
<gene>
    <name evidence="4" type="ORF">SAMN04487996_112202</name>
</gene>
<keyword evidence="1" id="KW-0560">Oxidoreductase</keyword>
<evidence type="ECO:0000259" key="2">
    <source>
        <dbReference type="Pfam" id="PF03446"/>
    </source>
</evidence>
<dbReference type="Gene3D" id="3.40.50.720">
    <property type="entry name" value="NAD(P)-binding Rossmann-like Domain"/>
    <property type="match status" value="1"/>
</dbReference>
<accession>A0A1G7NYD5</accession>
<dbReference type="Gene3D" id="1.10.1040.10">
    <property type="entry name" value="N-(1-d-carboxylethyl)-l-norvaline Dehydrogenase, domain 2"/>
    <property type="match status" value="1"/>
</dbReference>
<dbReference type="Pfam" id="PF03446">
    <property type="entry name" value="NAD_binding_2"/>
    <property type="match status" value="1"/>
</dbReference>
<dbReference type="OrthoDB" id="9786703at2"/>
<dbReference type="STRING" id="659014.SAMN04487996_112202"/>
<dbReference type="InterPro" id="IPR048666">
    <property type="entry name" value="RedAm-like_C"/>
</dbReference>
<sequence>MNTKRITVIGLGQMGTRLAELLVAKGYTVTVWNRTRARADSIAGVQVADNLEEAIRQSPVVVICVLDYKAVNGIFNNIGDKSILEDKTVINFTTADPQEAETLETTLAVSNAGYINGAIQVAPDQMGLPETTIIVSGNQAHFERSRDALTVFGGNIKYLGERAALASAMDLATLTWLYGSYAGLIHGIVLSQKTGLSLSAFSEILGEITPGFTAFFKHQVGVVEQGDFTVSQSPMAISIAATQRIYDAFRKVGTQPAFIKSISDLLQKAEAKGLTDQEVAALVTVVE</sequence>
<dbReference type="Proteomes" id="UP000198748">
    <property type="component" value="Unassembled WGS sequence"/>
</dbReference>
<evidence type="ECO:0000259" key="3">
    <source>
        <dbReference type="Pfam" id="PF21761"/>
    </source>
</evidence>
<dbReference type="GO" id="GO:0031491">
    <property type="term" value="F:nucleosome binding"/>
    <property type="evidence" value="ECO:0007669"/>
    <property type="project" value="TreeGrafter"/>
</dbReference>
<dbReference type="SUPFAM" id="SSF51735">
    <property type="entry name" value="NAD(P)-binding Rossmann-fold domains"/>
    <property type="match status" value="1"/>
</dbReference>
<feature type="domain" description="NADPH-dependent reductive aminase-like C-terminal" evidence="3">
    <location>
        <begin position="164"/>
        <end position="286"/>
    </location>
</feature>
<dbReference type="GO" id="GO:0003677">
    <property type="term" value="F:DNA binding"/>
    <property type="evidence" value="ECO:0007669"/>
    <property type="project" value="TreeGrafter"/>
</dbReference>
<dbReference type="RefSeq" id="WP_090154203.1">
    <property type="nucleotide sequence ID" value="NZ_FNAN01000012.1"/>
</dbReference>
<dbReference type="Pfam" id="PF21761">
    <property type="entry name" value="RedAm-like_C"/>
    <property type="match status" value="1"/>
</dbReference>
<proteinExistence type="predicted"/>
<dbReference type="EMBL" id="FNAN01000012">
    <property type="protein sequence ID" value="SDF78971.1"/>
    <property type="molecule type" value="Genomic_DNA"/>
</dbReference>
<dbReference type="GO" id="GO:0050661">
    <property type="term" value="F:NADP binding"/>
    <property type="evidence" value="ECO:0007669"/>
    <property type="project" value="InterPro"/>
</dbReference>
<dbReference type="GO" id="GO:0140673">
    <property type="term" value="P:transcription elongation-coupled chromatin remodeling"/>
    <property type="evidence" value="ECO:0007669"/>
    <property type="project" value="TreeGrafter"/>
</dbReference>
<dbReference type="InterPro" id="IPR036291">
    <property type="entry name" value="NAD(P)-bd_dom_sf"/>
</dbReference>
<evidence type="ECO:0000313" key="5">
    <source>
        <dbReference type="Proteomes" id="UP000198748"/>
    </source>
</evidence>
<dbReference type="InterPro" id="IPR015815">
    <property type="entry name" value="HIBADH-related"/>
</dbReference>
<dbReference type="GO" id="GO:0016491">
    <property type="term" value="F:oxidoreductase activity"/>
    <property type="evidence" value="ECO:0007669"/>
    <property type="project" value="UniProtKB-KW"/>
</dbReference>
<keyword evidence="5" id="KW-1185">Reference proteome</keyword>
<protein>
    <submittedName>
        <fullName evidence="4">3-hydroxyisobutyrate dehydrogenase</fullName>
    </submittedName>
</protein>
<dbReference type="PANTHER" id="PTHR43580:SF2">
    <property type="entry name" value="CYTOKINE-LIKE NUCLEAR FACTOR N-PAC"/>
    <property type="match status" value="1"/>
</dbReference>
<name>A0A1G7NYD5_9BACT</name>
<organism evidence="4 5">
    <name type="scientific">Dyadobacter soli</name>
    <dbReference type="NCBI Taxonomy" id="659014"/>
    <lineage>
        <taxon>Bacteria</taxon>
        <taxon>Pseudomonadati</taxon>
        <taxon>Bacteroidota</taxon>
        <taxon>Cytophagia</taxon>
        <taxon>Cytophagales</taxon>
        <taxon>Spirosomataceae</taxon>
        <taxon>Dyadobacter</taxon>
    </lineage>
</organism>
<dbReference type="AlphaFoldDB" id="A0A1G7NYD5"/>
<dbReference type="GO" id="GO:0000785">
    <property type="term" value="C:chromatin"/>
    <property type="evidence" value="ECO:0007669"/>
    <property type="project" value="TreeGrafter"/>
</dbReference>
<evidence type="ECO:0000256" key="1">
    <source>
        <dbReference type="ARBA" id="ARBA00023002"/>
    </source>
</evidence>
<dbReference type="PIRSF" id="PIRSF000103">
    <property type="entry name" value="HIBADH"/>
    <property type="match status" value="1"/>
</dbReference>